<accession>F2LPN7</accession>
<dbReference type="HOGENOM" id="CLU_119887_0_0_4"/>
<dbReference type="PROSITE" id="PS51257">
    <property type="entry name" value="PROKAR_LIPOPROTEIN"/>
    <property type="match status" value="1"/>
</dbReference>
<keyword evidence="4" id="KW-1185">Reference proteome</keyword>
<dbReference type="Pfam" id="PF13441">
    <property type="entry name" value="Gly-zipper_YMGG"/>
    <property type="match status" value="1"/>
</dbReference>
<evidence type="ECO:0000259" key="2">
    <source>
        <dbReference type="Pfam" id="PF13441"/>
    </source>
</evidence>
<dbReference type="Proteomes" id="UP000008316">
    <property type="component" value="Chromosome 2"/>
</dbReference>
<feature type="domain" description="YMGG-like Gly-zipper" evidence="2">
    <location>
        <begin position="73"/>
        <end position="114"/>
    </location>
</feature>
<sequence>MRFEIRNGGRWAFVAAGVGLLSACAVMPPGPSVMALPGTGKSFDQFQVDDGNCRQYAANQVGGVSANQAATASAVGSAAIGTALGAAAGAAFNGGRGAAVGAGAGLLAGSVVGMGTAQGSAYDVQRRYDYAYMQCMYAAGDRVPVPGRVRGGAYGGNGGGYGGGAYDGGPPPNAGYQGGAYGGNRGYTPPPPPDMPPPD</sequence>
<protein>
    <recommendedName>
        <fullName evidence="2">YMGG-like Gly-zipper domain-containing protein</fullName>
    </recommendedName>
</protein>
<evidence type="ECO:0000313" key="4">
    <source>
        <dbReference type="Proteomes" id="UP000008316"/>
    </source>
</evidence>
<feature type="compositionally biased region" description="Pro residues" evidence="1">
    <location>
        <begin position="188"/>
        <end position="199"/>
    </location>
</feature>
<dbReference type="AlphaFoldDB" id="F2LPN7"/>
<dbReference type="eggNOG" id="ENOG5032S0D">
    <property type="taxonomic scope" value="Bacteria"/>
</dbReference>
<name>F2LPN7_BURGS</name>
<dbReference type="KEGG" id="bgd:bgla_2g28430"/>
<dbReference type="InterPro" id="IPR027367">
    <property type="entry name" value="Gly-zipper_YMGG"/>
</dbReference>
<dbReference type="RefSeq" id="WP_013691583.1">
    <property type="nucleotide sequence ID" value="NC_015376.1"/>
</dbReference>
<feature type="region of interest" description="Disordered" evidence="1">
    <location>
        <begin position="161"/>
        <end position="199"/>
    </location>
</feature>
<dbReference type="STRING" id="999541.bgla_2g28430"/>
<gene>
    <name evidence="3" type="ordered locus">bgla_2g28430</name>
</gene>
<evidence type="ECO:0000313" key="3">
    <source>
        <dbReference type="EMBL" id="AEA65259.1"/>
    </source>
</evidence>
<organism evidence="3 4">
    <name type="scientific">Burkholderia gladioli (strain BSR3)</name>
    <dbReference type="NCBI Taxonomy" id="999541"/>
    <lineage>
        <taxon>Bacteria</taxon>
        <taxon>Pseudomonadati</taxon>
        <taxon>Pseudomonadota</taxon>
        <taxon>Betaproteobacteria</taxon>
        <taxon>Burkholderiales</taxon>
        <taxon>Burkholderiaceae</taxon>
        <taxon>Burkholderia</taxon>
    </lineage>
</organism>
<feature type="compositionally biased region" description="Gly residues" evidence="1">
    <location>
        <begin position="176"/>
        <end position="185"/>
    </location>
</feature>
<dbReference type="EMBL" id="CP002600">
    <property type="protein sequence ID" value="AEA65259.1"/>
    <property type="molecule type" value="Genomic_DNA"/>
</dbReference>
<evidence type="ECO:0000256" key="1">
    <source>
        <dbReference type="SAM" id="MobiDB-lite"/>
    </source>
</evidence>
<reference evidence="3 4" key="1">
    <citation type="journal article" date="2011" name="J. Bacteriol.">
        <title>Complete genome sequence of Burkholderia gladioli BSR3.</title>
        <authorList>
            <person name="Seo Y.S."/>
            <person name="Lim J."/>
            <person name="Choi B.S."/>
            <person name="Kim H."/>
            <person name="Goo E."/>
            <person name="Lee B."/>
            <person name="Lim J.S."/>
            <person name="Choi I.Y."/>
            <person name="Moon J.S."/>
            <person name="Kim J."/>
            <person name="Hwang I."/>
        </authorList>
    </citation>
    <scope>NUCLEOTIDE SEQUENCE [LARGE SCALE GENOMIC DNA]</scope>
    <source>
        <strain evidence="3 4">BSR3</strain>
    </source>
</reference>
<proteinExistence type="predicted"/>